<proteinExistence type="predicted"/>
<dbReference type="EMBL" id="UNSH01000090">
    <property type="protein sequence ID" value="SZF06332.1"/>
    <property type="molecule type" value="Genomic_DNA"/>
</dbReference>
<organism evidence="1 2">
    <name type="scientific">Blumeria hordei</name>
    <name type="common">Barley powdery mildew</name>
    <name type="synonym">Blumeria graminis f. sp. hordei</name>
    <dbReference type="NCBI Taxonomy" id="2867405"/>
    <lineage>
        <taxon>Eukaryota</taxon>
        <taxon>Fungi</taxon>
        <taxon>Dikarya</taxon>
        <taxon>Ascomycota</taxon>
        <taxon>Pezizomycotina</taxon>
        <taxon>Leotiomycetes</taxon>
        <taxon>Erysiphales</taxon>
        <taxon>Erysiphaceae</taxon>
        <taxon>Blumeria</taxon>
    </lineage>
</organism>
<accession>A0A383V4D6</accession>
<protein>
    <submittedName>
        <fullName evidence="1">Uncharacterized protein</fullName>
    </submittedName>
</protein>
<dbReference type="Proteomes" id="UP000275772">
    <property type="component" value="Unassembled WGS sequence"/>
</dbReference>
<dbReference type="AlphaFoldDB" id="A0A383V4D6"/>
<evidence type="ECO:0000313" key="1">
    <source>
        <dbReference type="EMBL" id="SZF06332.1"/>
    </source>
</evidence>
<reference evidence="1 2" key="1">
    <citation type="submission" date="2017-11" db="EMBL/GenBank/DDBJ databases">
        <authorList>
            <person name="Kracher B."/>
        </authorList>
    </citation>
    <scope>NUCLEOTIDE SEQUENCE [LARGE SCALE GENOMIC DNA]</scope>
    <source>
        <strain evidence="1 2">RACE1</strain>
    </source>
</reference>
<dbReference type="VEuPathDB" id="FungiDB:BLGHR1_17136"/>
<gene>
    <name evidence="1" type="ORF">BLGHR1_17136</name>
</gene>
<evidence type="ECO:0000313" key="2">
    <source>
        <dbReference type="Proteomes" id="UP000275772"/>
    </source>
</evidence>
<sequence>MIWCATAFLLITGKSSNGLDRLVVTTDEVHQPSYGVYEVKSRSNFPHSKSIDQFMLTETQIKDKGTYYMSYCSEYLRSAEIASLITKGLTDITQHAHIGLTKDKKEERNCLKSISSMSNLNLDQNVIDLSKCEKKVRRTCTSRTILNLAFTGIIAVDGPYKAFAPQKADQPIVVTQDQPLDMRFLFLNGEIFAKSGTELEQNALAWYQGHLHLFKQNLKTNEWTPVTLIGSEVKTGTLITNHILKALPDSKRRWMEFYREKDDVINAYKPPIGRRYSRNDHHYRRVSIRGRNLRYDDHYGRIHDFVNSGEIYEDRFVLKYPFVDSINLYHACKYEISRRIYVANGLQIFHELLTDSKKLTHQKLMPSPVTGSMSPLEEKVITRA</sequence>
<name>A0A383V4D6_BLUHO</name>